<name>A0AAV5WIP1_9BILA</name>
<evidence type="ECO:0000313" key="1">
    <source>
        <dbReference type="EMBL" id="GMT30405.1"/>
    </source>
</evidence>
<dbReference type="InterPro" id="IPR052729">
    <property type="entry name" value="Acyl/Acetyltrans_Enzymes"/>
</dbReference>
<accession>A0AAV5WIP1</accession>
<comment type="caution">
    <text evidence="1">The sequence shown here is derived from an EMBL/GenBank/DDBJ whole genome shotgun (WGS) entry which is preliminary data.</text>
</comment>
<protein>
    <recommendedName>
        <fullName evidence="3">YitH acetyltransferase (GNAT) domain-containing protein</fullName>
    </recommendedName>
</protein>
<evidence type="ECO:0000313" key="2">
    <source>
        <dbReference type="Proteomes" id="UP001432322"/>
    </source>
</evidence>
<dbReference type="AlphaFoldDB" id="A0AAV5WIP1"/>
<dbReference type="PANTHER" id="PTHR47237">
    <property type="entry name" value="SLL0310 PROTEIN"/>
    <property type="match status" value="1"/>
</dbReference>
<feature type="non-terminal residue" evidence="1">
    <location>
        <position position="1"/>
    </location>
</feature>
<dbReference type="PANTHER" id="PTHR47237:SF1">
    <property type="entry name" value="SLL0310 PROTEIN"/>
    <property type="match status" value="1"/>
</dbReference>
<proteinExistence type="predicted"/>
<organism evidence="1 2">
    <name type="scientific">Pristionchus fissidentatus</name>
    <dbReference type="NCBI Taxonomy" id="1538716"/>
    <lineage>
        <taxon>Eukaryota</taxon>
        <taxon>Metazoa</taxon>
        <taxon>Ecdysozoa</taxon>
        <taxon>Nematoda</taxon>
        <taxon>Chromadorea</taxon>
        <taxon>Rhabditida</taxon>
        <taxon>Rhabditina</taxon>
        <taxon>Diplogasteromorpha</taxon>
        <taxon>Diplogasteroidea</taxon>
        <taxon>Neodiplogasteridae</taxon>
        <taxon>Pristionchus</taxon>
    </lineage>
</organism>
<dbReference type="EMBL" id="BTSY01000005">
    <property type="protein sequence ID" value="GMT30405.1"/>
    <property type="molecule type" value="Genomic_DNA"/>
</dbReference>
<gene>
    <name evidence="1" type="ORF">PFISCL1PPCAC_21702</name>
</gene>
<sequence>VFSEGEIVGYAGITSTGFPSDNKFKIGPVYASSTSDALTLIRPLTDYCESISHSSRILVKTLTGTVGEKSIGSLMGKKPSNEGTTLFSKPFTTTINTEMCYIPHNNSGHFDH</sequence>
<evidence type="ECO:0008006" key="3">
    <source>
        <dbReference type="Google" id="ProtNLM"/>
    </source>
</evidence>
<reference evidence="1" key="1">
    <citation type="submission" date="2023-10" db="EMBL/GenBank/DDBJ databases">
        <title>Genome assembly of Pristionchus species.</title>
        <authorList>
            <person name="Yoshida K."/>
            <person name="Sommer R.J."/>
        </authorList>
    </citation>
    <scope>NUCLEOTIDE SEQUENCE</scope>
    <source>
        <strain evidence="1">RS5133</strain>
    </source>
</reference>
<dbReference type="Proteomes" id="UP001432322">
    <property type="component" value="Unassembled WGS sequence"/>
</dbReference>
<keyword evidence="2" id="KW-1185">Reference proteome</keyword>